<evidence type="ECO:0000313" key="4">
    <source>
        <dbReference type="EMBL" id="GAA4519557.1"/>
    </source>
</evidence>
<dbReference type="Pfam" id="PF13320">
    <property type="entry name" value="GH123_cat"/>
    <property type="match status" value="1"/>
</dbReference>
<dbReference type="Proteomes" id="UP001500394">
    <property type="component" value="Unassembled WGS sequence"/>
</dbReference>
<feature type="domain" description="Glycoside hydrolase 123 catalytic" evidence="2">
    <location>
        <begin position="227"/>
        <end position="538"/>
    </location>
</feature>
<proteinExistence type="predicted"/>
<dbReference type="Pfam" id="PF22680">
    <property type="entry name" value="Glyco_hydro_123_N_2"/>
    <property type="match status" value="1"/>
</dbReference>
<keyword evidence="1" id="KW-0732">Signal</keyword>
<comment type="caution">
    <text evidence="4">The sequence shown here is derived from an EMBL/GenBank/DDBJ whole genome shotgun (WGS) entry which is preliminary data.</text>
</comment>
<dbReference type="EMBL" id="BAABGR010000035">
    <property type="protein sequence ID" value="GAA4519557.1"/>
    <property type="molecule type" value="Genomic_DNA"/>
</dbReference>
<accession>A0ABP8R706</accession>
<sequence length="588" mass="67450">MKFLSYSLLALTLFASQSFSQAQDRAWLIGQQFEERPDPEPADTNAWKKINTGLHFSYASIDQRYPKSVIPALQKSLTHNVTGWKGEKVSAQILLWTKENIKSVSIEVKNEKSSNQLLAANTSARFLRYVLTDEFGTGCGKRTPTDYPAHLSADMLDDLKHIDIPAYSVRPVWITVDIPASIKADKYTLTLNIRTGNKVVGTLPLTVKVQNHTLPPAAQWSFHLDQWQHPSAVARVNNLKMWSDEHFEALKPQMELLAKAGQKVITATLNKDPWHVQTFDPYADMIIWTKKRDGSWEYDYTAFDKWVSLMMDLGVKKMINCYSIVPWNNEIHYHDETTNSIINVVAKPGTAIFEELWTPFLKDFSRHLKQKGWLEITNIALDERRKEELAAAFDLISRVAPKLGVAYADNHKTFKQYPNSKDVSTAIRNPIDSIDIVQRRSKGLNTTFYICCSDSFPNQFTFSSPAESAYLGWYTLATGYDGMLRWAFNSWVENPLEDSRFRTWPAGDTYIVYPQARTSVRYERLVEGIQSFEKVKILQQKLKNKGRNDLIRKIEAALVPLRKNFRDDHWLENLNKAKALVNEISDII</sequence>
<organism evidence="4 5">
    <name type="scientific">Sphingobacterium thermophilum</name>
    <dbReference type="NCBI Taxonomy" id="768534"/>
    <lineage>
        <taxon>Bacteria</taxon>
        <taxon>Pseudomonadati</taxon>
        <taxon>Bacteroidota</taxon>
        <taxon>Sphingobacteriia</taxon>
        <taxon>Sphingobacteriales</taxon>
        <taxon>Sphingobacteriaceae</taxon>
        <taxon>Sphingobacterium</taxon>
    </lineage>
</organism>
<feature type="chain" id="PRO_5047364685" evidence="1">
    <location>
        <begin position="23"/>
        <end position="588"/>
    </location>
</feature>
<name>A0ABP8R706_9SPHI</name>
<evidence type="ECO:0000256" key="1">
    <source>
        <dbReference type="SAM" id="SignalP"/>
    </source>
</evidence>
<dbReference type="InterPro" id="IPR025150">
    <property type="entry name" value="GH123_cat"/>
</dbReference>
<dbReference type="InterPro" id="IPR053850">
    <property type="entry name" value="Glyco_hydro_123_N_2"/>
</dbReference>
<protein>
    <submittedName>
        <fullName evidence="4">DUF4091 domain-containing protein</fullName>
    </submittedName>
</protein>
<evidence type="ECO:0000259" key="2">
    <source>
        <dbReference type="Pfam" id="PF13320"/>
    </source>
</evidence>
<reference evidence="5" key="1">
    <citation type="journal article" date="2019" name="Int. J. Syst. Evol. Microbiol.">
        <title>The Global Catalogue of Microorganisms (GCM) 10K type strain sequencing project: providing services to taxonomists for standard genome sequencing and annotation.</title>
        <authorList>
            <consortium name="The Broad Institute Genomics Platform"/>
            <consortium name="The Broad Institute Genome Sequencing Center for Infectious Disease"/>
            <person name="Wu L."/>
            <person name="Ma J."/>
        </authorList>
    </citation>
    <scope>NUCLEOTIDE SEQUENCE [LARGE SCALE GENOMIC DNA]</scope>
    <source>
        <strain evidence="5">JCM 17858</strain>
    </source>
</reference>
<keyword evidence="5" id="KW-1185">Reference proteome</keyword>
<dbReference type="RefSeq" id="WP_345068535.1">
    <property type="nucleotide sequence ID" value="NZ_BAABGR010000035.1"/>
</dbReference>
<evidence type="ECO:0000259" key="3">
    <source>
        <dbReference type="Pfam" id="PF22680"/>
    </source>
</evidence>
<feature type="signal peptide" evidence="1">
    <location>
        <begin position="1"/>
        <end position="22"/>
    </location>
</feature>
<feature type="domain" description="Glycoside hydrolase 123 N-terminal" evidence="3">
    <location>
        <begin position="58"/>
        <end position="194"/>
    </location>
</feature>
<evidence type="ECO:0000313" key="5">
    <source>
        <dbReference type="Proteomes" id="UP001500394"/>
    </source>
</evidence>
<gene>
    <name evidence="4" type="ORF">GCM10023173_22660</name>
</gene>